<name>A0A7J0GV59_9ERIC</name>
<dbReference type="Proteomes" id="UP000585474">
    <property type="component" value="Unassembled WGS sequence"/>
</dbReference>
<proteinExistence type="predicted"/>
<dbReference type="AlphaFoldDB" id="A0A7J0GV59"/>
<accession>A0A7J0GV59</accession>
<sequence>MLVLGKQVNLRSICCGGWLSVASVHGLSFCTSCVPCWFVDVLLKHSSEFILNILPCSTTPVRGNFLKLLLRSCGVASSVVNYRNRSWAAVEMDRNIANLLCNGLFFGLYKNLGYITKSMRHLGFVGQVVSM</sequence>
<evidence type="ECO:0000313" key="2">
    <source>
        <dbReference type="Proteomes" id="UP000585474"/>
    </source>
</evidence>
<dbReference type="EMBL" id="BJWL01000024">
    <property type="protein sequence ID" value="GFZ14414.1"/>
    <property type="molecule type" value="Genomic_DNA"/>
</dbReference>
<reference evidence="1 2" key="1">
    <citation type="submission" date="2019-07" db="EMBL/GenBank/DDBJ databases">
        <title>De Novo Assembly of kiwifruit Actinidia rufa.</title>
        <authorList>
            <person name="Sugita-Konishi S."/>
            <person name="Sato K."/>
            <person name="Mori E."/>
            <person name="Abe Y."/>
            <person name="Kisaki G."/>
            <person name="Hamano K."/>
            <person name="Suezawa K."/>
            <person name="Otani M."/>
            <person name="Fukuda T."/>
            <person name="Manabe T."/>
            <person name="Gomi K."/>
            <person name="Tabuchi M."/>
            <person name="Akimitsu K."/>
            <person name="Kataoka I."/>
        </authorList>
    </citation>
    <scope>NUCLEOTIDE SEQUENCE [LARGE SCALE GENOMIC DNA]</scope>
    <source>
        <strain evidence="2">cv. Fuchu</strain>
    </source>
</reference>
<protein>
    <submittedName>
        <fullName evidence="1">Uncharacterized protein</fullName>
    </submittedName>
</protein>
<keyword evidence="2" id="KW-1185">Reference proteome</keyword>
<gene>
    <name evidence="1" type="ORF">Acr_24g0006040</name>
</gene>
<comment type="caution">
    <text evidence="1">The sequence shown here is derived from an EMBL/GenBank/DDBJ whole genome shotgun (WGS) entry which is preliminary data.</text>
</comment>
<evidence type="ECO:0000313" key="1">
    <source>
        <dbReference type="EMBL" id="GFZ14414.1"/>
    </source>
</evidence>
<organism evidence="1 2">
    <name type="scientific">Actinidia rufa</name>
    <dbReference type="NCBI Taxonomy" id="165716"/>
    <lineage>
        <taxon>Eukaryota</taxon>
        <taxon>Viridiplantae</taxon>
        <taxon>Streptophyta</taxon>
        <taxon>Embryophyta</taxon>
        <taxon>Tracheophyta</taxon>
        <taxon>Spermatophyta</taxon>
        <taxon>Magnoliopsida</taxon>
        <taxon>eudicotyledons</taxon>
        <taxon>Gunneridae</taxon>
        <taxon>Pentapetalae</taxon>
        <taxon>asterids</taxon>
        <taxon>Ericales</taxon>
        <taxon>Actinidiaceae</taxon>
        <taxon>Actinidia</taxon>
    </lineage>
</organism>